<evidence type="ECO:0000256" key="2">
    <source>
        <dbReference type="ARBA" id="ARBA00023125"/>
    </source>
</evidence>
<evidence type="ECO:0000256" key="4">
    <source>
        <dbReference type="PROSITE-ProRule" id="PRU00335"/>
    </source>
</evidence>
<keyword evidence="7" id="KW-1185">Reference proteome</keyword>
<comment type="caution">
    <text evidence="6">The sequence shown here is derived from an EMBL/GenBank/DDBJ whole genome shotgun (WGS) entry which is preliminary data.</text>
</comment>
<feature type="DNA-binding region" description="H-T-H motif" evidence="4">
    <location>
        <begin position="58"/>
        <end position="77"/>
    </location>
</feature>
<evidence type="ECO:0000313" key="7">
    <source>
        <dbReference type="Proteomes" id="UP000253508"/>
    </source>
</evidence>
<dbReference type="PROSITE" id="PS50977">
    <property type="entry name" value="HTH_TETR_2"/>
    <property type="match status" value="1"/>
</dbReference>
<dbReference type="Proteomes" id="UP000253508">
    <property type="component" value="Unassembled WGS sequence"/>
</dbReference>
<dbReference type="InterPro" id="IPR050109">
    <property type="entry name" value="HTH-type_TetR-like_transc_reg"/>
</dbReference>
<accession>A0A367Y1Q5</accession>
<dbReference type="InterPro" id="IPR036271">
    <property type="entry name" value="Tet_transcr_reg_TetR-rel_C_sf"/>
</dbReference>
<feature type="domain" description="HTH tetR-type" evidence="5">
    <location>
        <begin position="37"/>
        <end position="95"/>
    </location>
</feature>
<dbReference type="PANTHER" id="PTHR30055:SF234">
    <property type="entry name" value="HTH-TYPE TRANSCRIPTIONAL REGULATOR BETI"/>
    <property type="match status" value="1"/>
</dbReference>
<proteinExistence type="predicted"/>
<dbReference type="SUPFAM" id="SSF46689">
    <property type="entry name" value="Homeodomain-like"/>
    <property type="match status" value="1"/>
</dbReference>
<keyword evidence="2 4" id="KW-0238">DNA-binding</keyword>
<dbReference type="InterPro" id="IPR009057">
    <property type="entry name" value="Homeodomain-like_sf"/>
</dbReference>
<dbReference type="AlphaFoldDB" id="A0A367Y1Q5"/>
<protein>
    <submittedName>
        <fullName evidence="6">TetR/AcrR family transcriptional regulator</fullName>
    </submittedName>
</protein>
<evidence type="ECO:0000313" key="6">
    <source>
        <dbReference type="EMBL" id="RCK59803.1"/>
    </source>
</evidence>
<gene>
    <name evidence="6" type="ORF">DTO57_06455</name>
</gene>
<reference evidence="6 7" key="1">
    <citation type="submission" date="2018-07" db="EMBL/GenBank/DDBJ databases">
        <title>Microbacterium endoborsara sp. nov., a novel actinobacterium isolated from Borszczowia aralocaspica.</title>
        <authorList>
            <person name="An D."/>
        </authorList>
    </citation>
    <scope>NUCLEOTIDE SEQUENCE [LARGE SCALE GENOMIC DNA]</scope>
    <source>
        <strain evidence="6 7">C1.15228</strain>
    </source>
</reference>
<evidence type="ECO:0000256" key="3">
    <source>
        <dbReference type="ARBA" id="ARBA00023163"/>
    </source>
</evidence>
<dbReference type="SUPFAM" id="SSF48498">
    <property type="entry name" value="Tetracyclin repressor-like, C-terminal domain"/>
    <property type="match status" value="1"/>
</dbReference>
<organism evidence="6 7">
    <name type="scientific">Microbacterium sorbitolivorans</name>
    <dbReference type="NCBI Taxonomy" id="1867410"/>
    <lineage>
        <taxon>Bacteria</taxon>
        <taxon>Bacillati</taxon>
        <taxon>Actinomycetota</taxon>
        <taxon>Actinomycetes</taxon>
        <taxon>Micrococcales</taxon>
        <taxon>Microbacteriaceae</taxon>
        <taxon>Microbacterium</taxon>
    </lineage>
</organism>
<dbReference type="Gene3D" id="1.10.357.10">
    <property type="entry name" value="Tetracycline Repressor, domain 2"/>
    <property type="match status" value="1"/>
</dbReference>
<keyword evidence="1" id="KW-0805">Transcription regulation</keyword>
<keyword evidence="3" id="KW-0804">Transcription</keyword>
<sequence length="239" mass="25636">MAPGRPPSFFPGNTLHAGVQTIYTVMMTTSSRRRDAVANRQALLASAAELLRQDPQASIDAIATAAGLTRRAVYGHFPSREALISELLERGAAKIASSVEGIRHDDPAVQIALLMSGVWRAVTDVKLVVQMVVRGPLDSTVSETIEPVRRVLLDAVERGHASGSLRRDQDPELTALLIERTLLGMLDVVVARELDDVEAQRILAATALGTAGLDWRAARDTVAALETYSPQNPVNGEAS</sequence>
<dbReference type="Pfam" id="PF00440">
    <property type="entry name" value="TetR_N"/>
    <property type="match status" value="1"/>
</dbReference>
<dbReference type="InterPro" id="IPR001647">
    <property type="entry name" value="HTH_TetR"/>
</dbReference>
<dbReference type="EMBL" id="QORO01000002">
    <property type="protein sequence ID" value="RCK59803.1"/>
    <property type="molecule type" value="Genomic_DNA"/>
</dbReference>
<dbReference type="OrthoDB" id="3869819at2"/>
<dbReference type="GO" id="GO:0000976">
    <property type="term" value="F:transcription cis-regulatory region binding"/>
    <property type="evidence" value="ECO:0007669"/>
    <property type="project" value="TreeGrafter"/>
</dbReference>
<evidence type="ECO:0000259" key="5">
    <source>
        <dbReference type="PROSITE" id="PS50977"/>
    </source>
</evidence>
<dbReference type="GO" id="GO:0003700">
    <property type="term" value="F:DNA-binding transcription factor activity"/>
    <property type="evidence" value="ECO:0007669"/>
    <property type="project" value="TreeGrafter"/>
</dbReference>
<name>A0A367Y1Q5_9MICO</name>
<evidence type="ECO:0000256" key="1">
    <source>
        <dbReference type="ARBA" id="ARBA00023015"/>
    </source>
</evidence>
<dbReference type="PANTHER" id="PTHR30055">
    <property type="entry name" value="HTH-TYPE TRANSCRIPTIONAL REGULATOR RUTR"/>
    <property type="match status" value="1"/>
</dbReference>